<evidence type="ECO:0000256" key="1">
    <source>
        <dbReference type="SAM" id="MobiDB-lite"/>
    </source>
</evidence>
<feature type="domain" description="Glycosyltransferase subfamily 4-like N-terminal" evidence="2">
    <location>
        <begin position="16"/>
        <end position="134"/>
    </location>
</feature>
<dbReference type="STRING" id="252474.B1A74_13890"/>
<dbReference type="Gene3D" id="3.40.50.2000">
    <property type="entry name" value="Glycogen Phosphorylase B"/>
    <property type="match status" value="1"/>
</dbReference>
<dbReference type="AlphaFoldDB" id="A0A1V2ZUU7"/>
<dbReference type="EMBL" id="MUZR01000091">
    <property type="protein sequence ID" value="OOC08888.1"/>
    <property type="molecule type" value="Genomic_DNA"/>
</dbReference>
<accession>A0A1V2ZUU7</accession>
<evidence type="ECO:0000259" key="2">
    <source>
        <dbReference type="Pfam" id="PF13477"/>
    </source>
</evidence>
<feature type="compositionally biased region" description="Basic and acidic residues" evidence="1">
    <location>
        <begin position="157"/>
        <end position="168"/>
    </location>
</feature>
<evidence type="ECO:0000313" key="3">
    <source>
        <dbReference type="EMBL" id="OOC08888.1"/>
    </source>
</evidence>
<name>A0A1V2ZUU7_9GAMM</name>
<comment type="caution">
    <text evidence="3">The sequence shown here is derived from an EMBL/GenBank/DDBJ whole genome shotgun (WGS) entry which is preliminary data.</text>
</comment>
<feature type="region of interest" description="Disordered" evidence="1">
    <location>
        <begin position="157"/>
        <end position="228"/>
    </location>
</feature>
<dbReference type="InterPro" id="IPR028098">
    <property type="entry name" value="Glyco_trans_4-like_N"/>
</dbReference>
<dbReference type="Proteomes" id="UP000189177">
    <property type="component" value="Unassembled WGS sequence"/>
</dbReference>
<keyword evidence="4" id="KW-1185">Reference proteome</keyword>
<dbReference type="Pfam" id="PF13477">
    <property type="entry name" value="Glyco_trans_4_2"/>
    <property type="match status" value="1"/>
</dbReference>
<proteinExistence type="predicted"/>
<organism evidence="3 4">
    <name type="scientific">Thioalkalivibrio halophilus</name>
    <dbReference type="NCBI Taxonomy" id="252474"/>
    <lineage>
        <taxon>Bacteria</taxon>
        <taxon>Pseudomonadati</taxon>
        <taxon>Pseudomonadota</taxon>
        <taxon>Gammaproteobacteria</taxon>
        <taxon>Chromatiales</taxon>
        <taxon>Ectothiorhodospiraceae</taxon>
        <taxon>Thioalkalivibrio</taxon>
    </lineage>
</organism>
<evidence type="ECO:0000313" key="4">
    <source>
        <dbReference type="Proteomes" id="UP000189177"/>
    </source>
</evidence>
<gene>
    <name evidence="3" type="ORF">B1A74_13890</name>
</gene>
<sequence>VNDFGFFVSHRLAVGVGARDAGFDVYVAAPGEPPAELGERGLKAVPVPMSRRGANPFAEARSLWALYRLFRRLRPDLVHLVTIKPVLYGGMTARLARVPAVVSAISGLGTLFTTSGGRAGLMRRVAQAMYRVALGHGNQTVILQNPDDRMALIGEGGLREEKNGDHPRLGSGPGRVRLPRRTARNPRSGDGGSSTAREGDRGVHRGRPAGGCAGSPGQVPGRGRPRSG</sequence>
<dbReference type="SUPFAM" id="SSF53756">
    <property type="entry name" value="UDP-Glycosyltransferase/glycogen phosphorylase"/>
    <property type="match status" value="1"/>
</dbReference>
<dbReference type="GO" id="GO:0016757">
    <property type="term" value="F:glycosyltransferase activity"/>
    <property type="evidence" value="ECO:0007669"/>
    <property type="project" value="UniProtKB-ARBA"/>
</dbReference>
<protein>
    <recommendedName>
        <fullName evidence="2">Glycosyltransferase subfamily 4-like N-terminal domain-containing protein</fullName>
    </recommendedName>
</protein>
<feature type="non-terminal residue" evidence="3">
    <location>
        <position position="1"/>
    </location>
</feature>
<reference evidence="3 4" key="1">
    <citation type="submission" date="2017-02" db="EMBL/GenBank/DDBJ databases">
        <title>Genomic diversity within the haloalkaliphilic genus Thioalkalivibrio.</title>
        <authorList>
            <person name="Ahn A.-C."/>
            <person name="Meier-Kolthoff J."/>
            <person name="Overmars L."/>
            <person name="Richter M."/>
            <person name="Woyke T."/>
            <person name="Sorokin D.Y."/>
            <person name="Muyzer G."/>
        </authorList>
    </citation>
    <scope>NUCLEOTIDE SEQUENCE [LARGE SCALE GENOMIC DNA]</scope>
    <source>
        <strain evidence="3 4">HL17</strain>
    </source>
</reference>